<comment type="caution">
    <text evidence="1">The sequence shown here is derived from an EMBL/GenBank/DDBJ whole genome shotgun (WGS) entry which is preliminary data.</text>
</comment>
<dbReference type="AlphaFoldDB" id="A0A9D4QVA6"/>
<sequence length="60" mass="7461">METKFKQVTSELKTKQTKDYIEDLKMRIKRTREIVEQYVKNANVKQKQYYDIKLEQQEFK</sequence>
<protein>
    <submittedName>
        <fullName evidence="1">Uncharacterized protein</fullName>
    </submittedName>
</protein>
<name>A0A9D4QVA6_DREPO</name>
<organism evidence="1 2">
    <name type="scientific">Dreissena polymorpha</name>
    <name type="common">Zebra mussel</name>
    <name type="synonym">Mytilus polymorpha</name>
    <dbReference type="NCBI Taxonomy" id="45954"/>
    <lineage>
        <taxon>Eukaryota</taxon>
        <taxon>Metazoa</taxon>
        <taxon>Spiralia</taxon>
        <taxon>Lophotrochozoa</taxon>
        <taxon>Mollusca</taxon>
        <taxon>Bivalvia</taxon>
        <taxon>Autobranchia</taxon>
        <taxon>Heteroconchia</taxon>
        <taxon>Euheterodonta</taxon>
        <taxon>Imparidentia</taxon>
        <taxon>Neoheterodontei</taxon>
        <taxon>Myida</taxon>
        <taxon>Dreissenoidea</taxon>
        <taxon>Dreissenidae</taxon>
        <taxon>Dreissena</taxon>
    </lineage>
</organism>
<reference evidence="1" key="1">
    <citation type="journal article" date="2019" name="bioRxiv">
        <title>The Genome of the Zebra Mussel, Dreissena polymorpha: A Resource for Invasive Species Research.</title>
        <authorList>
            <person name="McCartney M.A."/>
            <person name="Auch B."/>
            <person name="Kono T."/>
            <person name="Mallez S."/>
            <person name="Zhang Y."/>
            <person name="Obille A."/>
            <person name="Becker A."/>
            <person name="Abrahante J.E."/>
            <person name="Garbe J."/>
            <person name="Badalamenti J.P."/>
            <person name="Herman A."/>
            <person name="Mangelson H."/>
            <person name="Liachko I."/>
            <person name="Sullivan S."/>
            <person name="Sone E.D."/>
            <person name="Koren S."/>
            <person name="Silverstein K.A.T."/>
            <person name="Beckman K.B."/>
            <person name="Gohl D.M."/>
        </authorList>
    </citation>
    <scope>NUCLEOTIDE SEQUENCE</scope>
    <source>
        <strain evidence="1">Duluth1</strain>
        <tissue evidence="1">Whole animal</tissue>
    </source>
</reference>
<proteinExistence type="predicted"/>
<evidence type="ECO:0000313" key="2">
    <source>
        <dbReference type="Proteomes" id="UP000828390"/>
    </source>
</evidence>
<evidence type="ECO:0000313" key="1">
    <source>
        <dbReference type="EMBL" id="KAH3843525.1"/>
    </source>
</evidence>
<dbReference type="Proteomes" id="UP000828390">
    <property type="component" value="Unassembled WGS sequence"/>
</dbReference>
<keyword evidence="2" id="KW-1185">Reference proteome</keyword>
<gene>
    <name evidence="1" type="ORF">DPMN_117045</name>
</gene>
<accession>A0A9D4QVA6</accession>
<dbReference type="EMBL" id="JAIWYP010000004">
    <property type="protein sequence ID" value="KAH3843525.1"/>
    <property type="molecule type" value="Genomic_DNA"/>
</dbReference>
<reference evidence="1" key="2">
    <citation type="submission" date="2020-11" db="EMBL/GenBank/DDBJ databases">
        <authorList>
            <person name="McCartney M.A."/>
            <person name="Auch B."/>
            <person name="Kono T."/>
            <person name="Mallez S."/>
            <person name="Becker A."/>
            <person name="Gohl D.M."/>
            <person name="Silverstein K.A.T."/>
            <person name="Koren S."/>
            <person name="Bechman K.B."/>
            <person name="Herman A."/>
            <person name="Abrahante J.E."/>
            <person name="Garbe J."/>
        </authorList>
    </citation>
    <scope>NUCLEOTIDE SEQUENCE</scope>
    <source>
        <strain evidence="1">Duluth1</strain>
        <tissue evidence="1">Whole animal</tissue>
    </source>
</reference>